<reference evidence="1 2" key="1">
    <citation type="submission" date="2016-10" db="EMBL/GenBank/DDBJ databases">
        <authorList>
            <person name="de Groot N.N."/>
        </authorList>
    </citation>
    <scope>NUCLEOTIDE SEQUENCE [LARGE SCALE GENOMIC DNA]</scope>
    <source>
        <strain evidence="1 2">CGMCC 4.5681</strain>
    </source>
</reference>
<sequence>MTDNDLTFGDEDYELPDVERRICPSCGTNSRIITRGDSRATIVSKCCEAPLSGTADDQDDEPAVLVLDGKLVCPYADCSATDEIVELDVATRSNELTIIRPGVISVALGDSCFENDGFECEQCSRRVSLPDGYELSYP</sequence>
<dbReference type="RefSeq" id="WP_090772181.1">
    <property type="nucleotide sequence ID" value="NZ_FNFB01000028.1"/>
</dbReference>
<dbReference type="STRING" id="683260.SAMN05421874_128118"/>
<evidence type="ECO:0000313" key="2">
    <source>
        <dbReference type="Proteomes" id="UP000198683"/>
    </source>
</evidence>
<dbReference type="AlphaFoldDB" id="A0A1G9MPC4"/>
<evidence type="ECO:0000313" key="1">
    <source>
        <dbReference type="EMBL" id="SDL75861.1"/>
    </source>
</evidence>
<organism evidence="1 2">
    <name type="scientific">Nonomuraea maritima</name>
    <dbReference type="NCBI Taxonomy" id="683260"/>
    <lineage>
        <taxon>Bacteria</taxon>
        <taxon>Bacillati</taxon>
        <taxon>Actinomycetota</taxon>
        <taxon>Actinomycetes</taxon>
        <taxon>Streptosporangiales</taxon>
        <taxon>Streptosporangiaceae</taxon>
        <taxon>Nonomuraea</taxon>
    </lineage>
</organism>
<accession>A0A1G9MPC4</accession>
<protein>
    <submittedName>
        <fullName evidence="1">Uncharacterized protein</fullName>
    </submittedName>
</protein>
<dbReference type="Proteomes" id="UP000198683">
    <property type="component" value="Unassembled WGS sequence"/>
</dbReference>
<proteinExistence type="predicted"/>
<name>A0A1G9MPC4_9ACTN</name>
<keyword evidence="2" id="KW-1185">Reference proteome</keyword>
<gene>
    <name evidence="1" type="ORF">SAMN05421874_128118</name>
</gene>
<dbReference type="EMBL" id="FNFB01000028">
    <property type="protein sequence ID" value="SDL75861.1"/>
    <property type="molecule type" value="Genomic_DNA"/>
</dbReference>
<dbReference type="OrthoDB" id="10016403at2"/>